<feature type="compositionally biased region" description="Basic and acidic residues" evidence="1">
    <location>
        <begin position="293"/>
        <end position="302"/>
    </location>
</feature>
<reference evidence="2" key="3">
    <citation type="submission" date="2006-01" db="EMBL/GenBank/DDBJ databases">
        <authorList>
            <person name="Buell R."/>
        </authorList>
    </citation>
    <scope>NUCLEOTIDE SEQUENCE</scope>
</reference>
<feature type="region of interest" description="Disordered" evidence="1">
    <location>
        <begin position="259"/>
        <end position="302"/>
    </location>
</feature>
<reference evidence="2" key="1">
    <citation type="journal article" date="2005" name="BMC Biol.">
        <title>The sequence of rice chromosomes 11 and 12, rich in disease resistance genes and recent gene duplications.</title>
        <authorList>
            <consortium name="The rice chromosomes 11 and 12 sequencing consortia"/>
        </authorList>
    </citation>
    <scope>NUCLEOTIDE SEQUENCE [LARGE SCALE GENOMIC DNA]</scope>
</reference>
<feature type="compositionally biased region" description="Acidic residues" evidence="1">
    <location>
        <begin position="271"/>
        <end position="292"/>
    </location>
</feature>
<protein>
    <submittedName>
        <fullName evidence="2">Retrotransposon protein, putative, Ty3-gypsy subclass</fullName>
    </submittedName>
</protein>
<accession>Q2QRQ4</accession>
<proteinExistence type="predicted"/>
<evidence type="ECO:0000256" key="1">
    <source>
        <dbReference type="SAM" id="MobiDB-lite"/>
    </source>
</evidence>
<reference evidence="2" key="2">
    <citation type="submission" date="2005-04" db="EMBL/GenBank/DDBJ databases">
        <authorList>
            <person name="Buell C.R."/>
            <person name="Wing R.A."/>
            <person name="McCombie W.A."/>
            <person name="Ouyang S."/>
        </authorList>
    </citation>
    <scope>NUCLEOTIDE SEQUENCE</scope>
</reference>
<name>Q2QRQ4_ORYSJ</name>
<sequence>MGCQTEKRREVRGGRWGVHASGCRGGDYDPGTVHCGELCCARGFVTVPFRGIVVVLRRMMPPHSPRNLIKVLGFVRELRLMAFEISHDPNEEKCRVRVTWASDREDLPSIKFEAGERSYSHACQEAALVAIGELRQRFEEELDSSAFQYHPHKPHGQDYGTYTCPDGEESATLMHAVHMLSAMDAVSVERNKAAHDRENWNRGKICKLESKVYRLQKELAELKGETPPPTPKLRLIARKRTCPPPRLQLASKIRVMGEAVPDRAEPVIDIISDEEEEEDPEEREPATPEEEDPSLRSDARRD</sequence>
<dbReference type="AlphaFoldDB" id="Q2QRQ4"/>
<evidence type="ECO:0000313" key="2">
    <source>
        <dbReference type="EMBL" id="ABA98109.1"/>
    </source>
</evidence>
<dbReference type="EMBL" id="DP000011">
    <property type="protein sequence ID" value="ABA98109.1"/>
    <property type="molecule type" value="Genomic_DNA"/>
</dbReference>
<gene>
    <name evidence="2" type="ordered locus">LOC_Os12g26770</name>
</gene>
<organism evidence="2">
    <name type="scientific">Oryza sativa subsp. japonica</name>
    <name type="common">Rice</name>
    <dbReference type="NCBI Taxonomy" id="39947"/>
    <lineage>
        <taxon>Eukaryota</taxon>
        <taxon>Viridiplantae</taxon>
        <taxon>Streptophyta</taxon>
        <taxon>Embryophyta</taxon>
        <taxon>Tracheophyta</taxon>
        <taxon>Spermatophyta</taxon>
        <taxon>Magnoliopsida</taxon>
        <taxon>Liliopsida</taxon>
        <taxon>Poales</taxon>
        <taxon>Poaceae</taxon>
        <taxon>BOP clade</taxon>
        <taxon>Oryzoideae</taxon>
        <taxon>Oryzeae</taxon>
        <taxon>Oryzinae</taxon>
        <taxon>Oryza</taxon>
        <taxon>Oryza sativa</taxon>
    </lineage>
</organism>